<keyword evidence="3" id="KW-0949">S-adenosyl-L-methionine</keyword>
<organism evidence="4 5">
    <name type="scientific">Lysobacter cavernae</name>
    <dbReference type="NCBI Taxonomy" id="1685901"/>
    <lineage>
        <taxon>Bacteria</taxon>
        <taxon>Pseudomonadati</taxon>
        <taxon>Pseudomonadota</taxon>
        <taxon>Gammaproteobacteria</taxon>
        <taxon>Lysobacterales</taxon>
        <taxon>Lysobacteraceae</taxon>
        <taxon>Lysobacter</taxon>
    </lineage>
</organism>
<protein>
    <recommendedName>
        <fullName evidence="3">Ribosomal RNA small subunit methyltransferase D</fullName>
        <ecNumber evidence="3">2.1.1.171</ecNumber>
    </recommendedName>
</protein>
<keyword evidence="2 3" id="KW-0808">Transferase</keyword>
<keyword evidence="1 3" id="KW-0489">Methyltransferase</keyword>
<evidence type="ECO:0000256" key="2">
    <source>
        <dbReference type="ARBA" id="ARBA00022679"/>
    </source>
</evidence>
<comment type="catalytic activity">
    <reaction evidence="3">
        <text>guanosine(966) in 16S rRNA + S-adenosyl-L-methionine = N(2)-methylguanosine(966) in 16S rRNA + S-adenosyl-L-homocysteine + H(+)</text>
        <dbReference type="Rhea" id="RHEA:23548"/>
        <dbReference type="Rhea" id="RHEA-COMP:10211"/>
        <dbReference type="Rhea" id="RHEA-COMP:10212"/>
        <dbReference type="ChEBI" id="CHEBI:15378"/>
        <dbReference type="ChEBI" id="CHEBI:57856"/>
        <dbReference type="ChEBI" id="CHEBI:59789"/>
        <dbReference type="ChEBI" id="CHEBI:74269"/>
        <dbReference type="ChEBI" id="CHEBI:74481"/>
        <dbReference type="EC" id="2.1.1.171"/>
    </reaction>
</comment>
<comment type="caution">
    <text evidence="4">The sequence shown here is derived from an EMBL/GenBank/DDBJ whole genome shotgun (WGS) entry which is preliminary data.</text>
</comment>
<keyword evidence="5" id="KW-1185">Reference proteome</keyword>
<reference evidence="5" key="1">
    <citation type="journal article" date="2019" name="Int. J. Syst. Evol. Microbiol.">
        <title>The Global Catalogue of Microorganisms (GCM) 10K type strain sequencing project: providing services to taxonomists for standard genome sequencing and annotation.</title>
        <authorList>
            <consortium name="The Broad Institute Genomics Platform"/>
            <consortium name="The Broad Institute Genome Sequencing Center for Infectious Disease"/>
            <person name="Wu L."/>
            <person name="Ma J."/>
        </authorList>
    </citation>
    <scope>NUCLEOTIDE SEQUENCE [LARGE SCALE GENOMIC DNA]</scope>
    <source>
        <strain evidence="5">KCTC 42875</strain>
    </source>
</reference>
<proteinExistence type="inferred from homology"/>
<dbReference type="Gene3D" id="3.40.50.150">
    <property type="entry name" value="Vaccinia Virus protein VP39"/>
    <property type="match status" value="1"/>
</dbReference>
<dbReference type="SUPFAM" id="SSF53335">
    <property type="entry name" value="S-adenosyl-L-methionine-dependent methyltransferases"/>
    <property type="match status" value="1"/>
</dbReference>
<comment type="function">
    <text evidence="3">Specifically methylates the guanine in position 966 of 16S rRNA in the assembled 30S particle.</text>
</comment>
<dbReference type="Pfam" id="PF03602">
    <property type="entry name" value="Cons_hypoth95"/>
    <property type="match status" value="1"/>
</dbReference>
<comment type="similarity">
    <text evidence="3">Belongs to the methyltransferase superfamily. RsmD family.</text>
</comment>
<dbReference type="EC" id="2.1.1.171" evidence="3"/>
<dbReference type="PANTHER" id="PTHR43542">
    <property type="entry name" value="METHYLTRANSFERASE"/>
    <property type="match status" value="1"/>
</dbReference>
<dbReference type="CDD" id="cd02440">
    <property type="entry name" value="AdoMet_MTases"/>
    <property type="match status" value="1"/>
</dbReference>
<sequence length="215" mass="22674">MNKPSKGHAGAGAPPGKIRLIGGRWRGTRLAVPDAPGLRPTTDRVRETLFNWLMPALPGARVLDLFAGSGALGLEALSRGAATAVLVERDPALATALRALVARLPGGEAATVVQADALSWLPMQADADYDLAFVDPPFSAGLWEAVLPRLSAKLKADAWLYVEAPLAAEPTLPAGWRLHREGRTREVRYAVYRRSAAAADTLAGTPASDDNGPSQ</sequence>
<dbReference type="PANTHER" id="PTHR43542:SF1">
    <property type="entry name" value="METHYLTRANSFERASE"/>
    <property type="match status" value="1"/>
</dbReference>
<evidence type="ECO:0000256" key="1">
    <source>
        <dbReference type="ARBA" id="ARBA00022603"/>
    </source>
</evidence>
<keyword evidence="3" id="KW-0698">rRNA processing</keyword>
<dbReference type="PIRSF" id="PIRSF004553">
    <property type="entry name" value="CHP00095"/>
    <property type="match status" value="1"/>
</dbReference>
<dbReference type="NCBIfam" id="TIGR00095">
    <property type="entry name" value="16S rRNA (guanine(966)-N(2))-methyltransferase RsmD"/>
    <property type="match status" value="1"/>
</dbReference>
<evidence type="ECO:0000313" key="4">
    <source>
        <dbReference type="EMBL" id="MFC3550031.1"/>
    </source>
</evidence>
<dbReference type="InterPro" id="IPR029063">
    <property type="entry name" value="SAM-dependent_MTases_sf"/>
</dbReference>
<evidence type="ECO:0000256" key="3">
    <source>
        <dbReference type="PIRNR" id="PIRNR004553"/>
    </source>
</evidence>
<dbReference type="EMBL" id="JBHRXK010000001">
    <property type="protein sequence ID" value="MFC3550031.1"/>
    <property type="molecule type" value="Genomic_DNA"/>
</dbReference>
<accession>A0ABV7RQ98</accession>
<name>A0ABV7RQ98_9GAMM</name>
<evidence type="ECO:0000313" key="5">
    <source>
        <dbReference type="Proteomes" id="UP001595740"/>
    </source>
</evidence>
<dbReference type="GO" id="GO:0052913">
    <property type="term" value="F:16S rRNA (guanine(966)-N(2))-methyltransferase activity"/>
    <property type="evidence" value="ECO:0007669"/>
    <property type="project" value="UniProtKB-EC"/>
</dbReference>
<gene>
    <name evidence="4" type="primary">rsmD</name>
    <name evidence="4" type="ORF">ACFOLC_03280</name>
</gene>
<dbReference type="Proteomes" id="UP001595740">
    <property type="component" value="Unassembled WGS sequence"/>
</dbReference>
<dbReference type="InterPro" id="IPR004398">
    <property type="entry name" value="RNA_MeTrfase_RsmD"/>
</dbReference>
<dbReference type="RefSeq" id="WP_386757472.1">
    <property type="nucleotide sequence ID" value="NZ_JBHRXK010000001.1"/>
</dbReference>